<keyword evidence="4 8" id="KW-0479">Metal-binding</keyword>
<dbReference type="InterPro" id="IPR019339">
    <property type="entry name" value="CIR_N_dom"/>
</dbReference>
<dbReference type="EC" id="3.1.4.1" evidence="8"/>
<comment type="similarity">
    <text evidence="2 8">Belongs to the FAN1 family.</text>
</comment>
<dbReference type="SMART" id="SM00990">
    <property type="entry name" value="VRR_NUC"/>
    <property type="match status" value="1"/>
</dbReference>
<evidence type="ECO:0000259" key="10">
    <source>
        <dbReference type="SMART" id="SM00990"/>
    </source>
</evidence>
<name>A0AAF0F617_9BASI</name>
<comment type="function">
    <text evidence="8">Nuclease required for the repair of DNA interstrand cross-links (ICL). Acts as a 5'-3' exonuclease that anchors at a cut end of DNA and cleaves DNA successively at every third nucleotide, allowing to excise an ICL from one strand through flanking incisions.</text>
</comment>
<dbReference type="Pfam" id="PF21315">
    <property type="entry name" value="FAN1_HTH"/>
    <property type="match status" value="1"/>
</dbReference>
<keyword evidence="7 8" id="KW-0464">Manganese</keyword>
<evidence type="ECO:0000256" key="8">
    <source>
        <dbReference type="RuleBase" id="RU365033"/>
    </source>
</evidence>
<feature type="compositionally biased region" description="Basic residues" evidence="9">
    <location>
        <begin position="1"/>
        <end position="11"/>
    </location>
</feature>
<dbReference type="Proteomes" id="UP001217754">
    <property type="component" value="Chromosome 9"/>
</dbReference>
<accession>A0AAF0F617</accession>
<evidence type="ECO:0000256" key="9">
    <source>
        <dbReference type="SAM" id="MobiDB-lite"/>
    </source>
</evidence>
<dbReference type="GO" id="GO:0070336">
    <property type="term" value="F:flap-structured DNA binding"/>
    <property type="evidence" value="ECO:0007669"/>
    <property type="project" value="TreeGrafter"/>
</dbReference>
<keyword evidence="8" id="KW-0234">DNA repair</keyword>
<feature type="region of interest" description="Disordered" evidence="9">
    <location>
        <begin position="1"/>
        <end position="48"/>
    </location>
</feature>
<dbReference type="InterPro" id="IPR014883">
    <property type="entry name" value="VRR_NUC"/>
</dbReference>
<comment type="subcellular location">
    <subcellularLocation>
        <location evidence="8">Nucleus</location>
    </subcellularLocation>
</comment>
<evidence type="ECO:0000256" key="4">
    <source>
        <dbReference type="ARBA" id="ARBA00022723"/>
    </source>
</evidence>
<dbReference type="RefSeq" id="XP_060124141.1">
    <property type="nucleotide sequence ID" value="XM_060268158.1"/>
</dbReference>
<dbReference type="GO" id="GO:0046872">
    <property type="term" value="F:metal ion binding"/>
    <property type="evidence" value="ECO:0007669"/>
    <property type="project" value="UniProtKB-KW"/>
</dbReference>
<protein>
    <recommendedName>
        <fullName evidence="8">Fanconi-associated nuclease</fullName>
        <ecNumber evidence="8">3.1.4.1</ecNumber>
    </recommendedName>
</protein>
<dbReference type="GO" id="GO:0004528">
    <property type="term" value="F:phosphodiesterase I activity"/>
    <property type="evidence" value="ECO:0007669"/>
    <property type="project" value="UniProtKB-EC"/>
</dbReference>
<dbReference type="CDD" id="cd22326">
    <property type="entry name" value="FAN1-like"/>
    <property type="match status" value="1"/>
</dbReference>
<gene>
    <name evidence="12" type="ORF">MJAP1_004241</name>
</gene>
<feature type="domain" description="VRR-NUC" evidence="10">
    <location>
        <begin position="811"/>
        <end position="927"/>
    </location>
</feature>
<dbReference type="InterPro" id="IPR049125">
    <property type="entry name" value="FAN1-like_WH"/>
</dbReference>
<dbReference type="Pfam" id="PF21170">
    <property type="entry name" value="FAN1_TPR"/>
    <property type="match status" value="1"/>
</dbReference>
<evidence type="ECO:0000256" key="7">
    <source>
        <dbReference type="ARBA" id="ARBA00023211"/>
    </source>
</evidence>
<dbReference type="GO" id="GO:0008409">
    <property type="term" value="F:5'-3' exonuclease activity"/>
    <property type="evidence" value="ECO:0007669"/>
    <property type="project" value="TreeGrafter"/>
</dbReference>
<evidence type="ECO:0000256" key="6">
    <source>
        <dbReference type="ARBA" id="ARBA00022842"/>
    </source>
</evidence>
<dbReference type="GO" id="GO:0036297">
    <property type="term" value="P:interstrand cross-link repair"/>
    <property type="evidence" value="ECO:0007669"/>
    <property type="project" value="InterPro"/>
</dbReference>
<dbReference type="InterPro" id="IPR011856">
    <property type="entry name" value="tRNA_endonuc-like_dom_sf"/>
</dbReference>
<dbReference type="AlphaFoldDB" id="A0AAF0F617"/>
<dbReference type="InterPro" id="IPR049126">
    <property type="entry name" value="FAN1-like_TPR"/>
</dbReference>
<dbReference type="PANTHER" id="PTHR15749:SF4">
    <property type="entry name" value="FANCONI-ASSOCIATED NUCLEASE 1"/>
    <property type="match status" value="1"/>
</dbReference>
<keyword evidence="8" id="KW-0539">Nucleus</keyword>
<keyword evidence="3 8" id="KW-0540">Nuclease</keyword>
<dbReference type="GeneID" id="85227892"/>
<evidence type="ECO:0000256" key="2">
    <source>
        <dbReference type="ARBA" id="ARBA00005533"/>
    </source>
</evidence>
<sequence>MPLHLAPKKSYHPYNRENVERVRRDEEEARTKDEAEAQRLADADRSDRLETLRRRRDVRDGVAVETNNASITTHDGHINFWQDCESGHMPQAKEAPKQESLSQYMEKTALELKPWYANADLRNGREQRKTEDEQLEDCYKDTVRKSSHDPLNAVQTYMRQKAPPRTWGAKRASEPQSMEDERQAREARERERAAQLRAKRTPDRFFRNEAPETSPARTPTNEPSSDGLWAEMDEPPFLAAGASQPDADDSFASLDDTLLHDTPEAHVDTEPPDGPMRYGRESMYVELVQEMICVVLEHESHLFSERERDCLSQTFLLPYDARYLLVRLVQRKRDWHRIDRLAYDNDVRDLHAACTHLCRPFAAPGNDDELYRFAMMDAEMQGGLEARLSLLTLDELKSLARRLGVPRHTTRDALTAALLAKPKNATLLGLADAGRRELRVDFQATHRRLEEELERAMAGCIKLVPDVCALIDRVALVYYRGRPALGSLLTSGVLSRTRKCHFPSYRTRRTPDLFASRDALLQYEYALQLEEAMDTQIEALGTPDAASDGVVVLDEAWPLWKAGLADLRKTFPHDIDQSTYVRMRFHPGWVLTRVLYKGCECLARLGQRERERSILRALLSQRFFRRGRRGQWHDRLALLCAKADGRGAHEAKQDALACCVAALADPDTHLVYVFGLQRRIERLEGQLKIPRAERRTFVHNQLRQAKEVRITGVRLPPATSTHGRSVWRSARNEPCTVEELCLEAYARRHFRGFHCEGNVVLFLFTLLMWDVLFMDVDGAFETAYQREPLDLPTDVFAVARHDAIAARLAVIEATGGLDLLRAADARERPLKTYAVACRWDDYSQSDLEEICECIGGHALALLCRLLCEEWAMRTSGFPDLCLWRYEDRAICFAEVKSPNDRLSEKQKVWIDVLLRAGIAVELALVDDEENHHSPPKRRRS</sequence>
<keyword evidence="8" id="KW-0227">DNA damage</keyword>
<feature type="domain" description="CBF1-interacting co-repressor CIR N-terminal" evidence="11">
    <location>
        <begin position="10"/>
        <end position="46"/>
    </location>
</feature>
<dbReference type="InterPro" id="IPR049132">
    <property type="entry name" value="FAN1-like_euk"/>
</dbReference>
<feature type="compositionally biased region" description="Polar residues" evidence="9">
    <location>
        <begin position="215"/>
        <end position="224"/>
    </location>
</feature>
<dbReference type="Gene3D" id="3.40.1350.10">
    <property type="match status" value="1"/>
</dbReference>
<feature type="region of interest" description="Disordered" evidence="9">
    <location>
        <begin position="154"/>
        <end position="231"/>
    </location>
</feature>
<evidence type="ECO:0000313" key="13">
    <source>
        <dbReference type="Proteomes" id="UP001217754"/>
    </source>
</evidence>
<dbReference type="PANTHER" id="PTHR15749">
    <property type="entry name" value="FANCONI-ASSOCIATED NUCLEASE 1"/>
    <property type="match status" value="1"/>
</dbReference>
<evidence type="ECO:0000313" key="12">
    <source>
        <dbReference type="EMBL" id="WFD41244.1"/>
    </source>
</evidence>
<dbReference type="EMBL" id="CP119966">
    <property type="protein sequence ID" value="WFD41244.1"/>
    <property type="molecule type" value="Genomic_DNA"/>
</dbReference>
<evidence type="ECO:0000256" key="1">
    <source>
        <dbReference type="ARBA" id="ARBA00000983"/>
    </source>
</evidence>
<organism evidence="12 13">
    <name type="scientific">Malassezia japonica</name>
    <dbReference type="NCBI Taxonomy" id="223818"/>
    <lineage>
        <taxon>Eukaryota</taxon>
        <taxon>Fungi</taxon>
        <taxon>Dikarya</taxon>
        <taxon>Basidiomycota</taxon>
        <taxon>Ustilaginomycotina</taxon>
        <taxon>Malasseziomycetes</taxon>
        <taxon>Malasseziales</taxon>
        <taxon>Malasseziaceae</taxon>
        <taxon>Malassezia</taxon>
    </lineage>
</organism>
<keyword evidence="13" id="KW-1185">Reference proteome</keyword>
<dbReference type="InterPro" id="IPR033315">
    <property type="entry name" value="Fan1-like"/>
</dbReference>
<dbReference type="SMART" id="SM01083">
    <property type="entry name" value="Cir_N"/>
    <property type="match status" value="1"/>
</dbReference>
<comment type="catalytic activity">
    <reaction evidence="1 8">
        <text>Hydrolytically removes 5'-nucleotides successively from the 3'-hydroxy termini of 3'-hydroxy-terminated oligonucleotides.</text>
        <dbReference type="EC" id="3.1.4.1"/>
    </reaction>
</comment>
<dbReference type="Pfam" id="PF08774">
    <property type="entry name" value="VRR_NUC"/>
    <property type="match status" value="1"/>
</dbReference>
<feature type="compositionally biased region" description="Basic and acidic residues" evidence="9">
    <location>
        <begin position="179"/>
        <end position="210"/>
    </location>
</feature>
<evidence type="ECO:0000256" key="5">
    <source>
        <dbReference type="ARBA" id="ARBA00022801"/>
    </source>
</evidence>
<dbReference type="GO" id="GO:0005634">
    <property type="term" value="C:nucleus"/>
    <property type="evidence" value="ECO:0007669"/>
    <property type="project" value="UniProtKB-SubCell"/>
</dbReference>
<feature type="compositionally biased region" description="Basic and acidic residues" evidence="9">
    <location>
        <begin position="14"/>
        <end position="48"/>
    </location>
</feature>
<reference evidence="12" key="1">
    <citation type="submission" date="2023-03" db="EMBL/GenBank/DDBJ databases">
        <title>Mating type loci evolution in Malassezia.</title>
        <authorList>
            <person name="Coelho M.A."/>
        </authorList>
    </citation>
    <scope>NUCLEOTIDE SEQUENCE</scope>
    <source>
        <strain evidence="12">CBS 9431</strain>
    </source>
</reference>
<evidence type="ECO:0000259" key="11">
    <source>
        <dbReference type="SMART" id="SM01083"/>
    </source>
</evidence>
<dbReference type="GO" id="GO:0017108">
    <property type="term" value="F:5'-flap endonuclease activity"/>
    <property type="evidence" value="ECO:0007669"/>
    <property type="project" value="TreeGrafter"/>
</dbReference>
<comment type="cofactor">
    <cofactor evidence="8">
        <name>Mg(2+)</name>
        <dbReference type="ChEBI" id="CHEBI:18420"/>
    </cofactor>
    <cofactor evidence="8">
        <name>Mn(2+)</name>
        <dbReference type="ChEBI" id="CHEBI:29035"/>
    </cofactor>
</comment>
<evidence type="ECO:0000256" key="3">
    <source>
        <dbReference type="ARBA" id="ARBA00022722"/>
    </source>
</evidence>
<keyword evidence="5 8" id="KW-0378">Hydrolase</keyword>
<keyword evidence="6 8" id="KW-0460">Magnesium</keyword>
<proteinExistence type="inferred from homology"/>